<feature type="transmembrane region" description="Helical" evidence="7">
    <location>
        <begin position="174"/>
        <end position="199"/>
    </location>
</feature>
<feature type="compositionally biased region" description="Polar residues" evidence="6">
    <location>
        <begin position="367"/>
        <end position="388"/>
    </location>
</feature>
<dbReference type="InterPro" id="IPR049326">
    <property type="entry name" value="Rhodopsin_dom_fungi"/>
</dbReference>
<reference evidence="9 10" key="1">
    <citation type="submission" date="2016-05" db="EMBL/GenBank/DDBJ databases">
        <title>Comparative analysis of secretome profiles of manganese(II)-oxidizing ascomycete fungi.</title>
        <authorList>
            <consortium name="DOE Joint Genome Institute"/>
            <person name="Zeiner C.A."/>
            <person name="Purvine S.O."/>
            <person name="Zink E.M."/>
            <person name="Wu S."/>
            <person name="Pasa-Tolic L."/>
            <person name="Chaput D.L."/>
            <person name="Haridas S."/>
            <person name="Grigoriev I.V."/>
            <person name="Santelli C.M."/>
            <person name="Hansel C.M."/>
        </authorList>
    </citation>
    <scope>NUCLEOTIDE SEQUENCE [LARGE SCALE GENOMIC DNA]</scope>
    <source>
        <strain evidence="9 10">AP3s5-JAC2a</strain>
    </source>
</reference>
<evidence type="ECO:0000256" key="4">
    <source>
        <dbReference type="ARBA" id="ARBA00023136"/>
    </source>
</evidence>
<keyword evidence="2 7" id="KW-0812">Transmembrane</keyword>
<evidence type="ECO:0000256" key="7">
    <source>
        <dbReference type="SAM" id="Phobius"/>
    </source>
</evidence>
<accession>A0A177CIF7</accession>
<dbReference type="GeneID" id="28768317"/>
<dbReference type="PANTHER" id="PTHR33048:SF146">
    <property type="entry name" value="INTEGRAL MEMBRANE PROTEIN"/>
    <property type="match status" value="1"/>
</dbReference>
<feature type="compositionally biased region" description="Polar residues" evidence="6">
    <location>
        <begin position="345"/>
        <end position="359"/>
    </location>
</feature>
<evidence type="ECO:0000256" key="6">
    <source>
        <dbReference type="SAM" id="MobiDB-lite"/>
    </source>
</evidence>
<dbReference type="GO" id="GO:0016020">
    <property type="term" value="C:membrane"/>
    <property type="evidence" value="ECO:0007669"/>
    <property type="project" value="UniProtKB-SubCell"/>
</dbReference>
<evidence type="ECO:0000256" key="2">
    <source>
        <dbReference type="ARBA" id="ARBA00022692"/>
    </source>
</evidence>
<protein>
    <recommendedName>
        <fullName evidence="8">Rhodopsin domain-containing protein</fullName>
    </recommendedName>
</protein>
<evidence type="ECO:0000259" key="8">
    <source>
        <dbReference type="Pfam" id="PF20684"/>
    </source>
</evidence>
<dbReference type="Proteomes" id="UP000077069">
    <property type="component" value="Unassembled WGS sequence"/>
</dbReference>
<evidence type="ECO:0000256" key="3">
    <source>
        <dbReference type="ARBA" id="ARBA00022989"/>
    </source>
</evidence>
<feature type="transmembrane region" description="Helical" evidence="7">
    <location>
        <begin position="136"/>
        <end position="162"/>
    </location>
</feature>
<dbReference type="Pfam" id="PF20684">
    <property type="entry name" value="Fung_rhodopsin"/>
    <property type="match status" value="1"/>
</dbReference>
<keyword evidence="10" id="KW-1185">Reference proteome</keyword>
<keyword evidence="4 7" id="KW-0472">Membrane</keyword>
<comment type="subcellular location">
    <subcellularLocation>
        <location evidence="1">Membrane</location>
        <topology evidence="1">Multi-pass membrane protein</topology>
    </subcellularLocation>
</comment>
<proteinExistence type="inferred from homology"/>
<keyword evidence="3 7" id="KW-1133">Transmembrane helix</keyword>
<feature type="transmembrane region" description="Helical" evidence="7">
    <location>
        <begin position="94"/>
        <end position="116"/>
    </location>
</feature>
<dbReference type="AlphaFoldDB" id="A0A177CIF7"/>
<feature type="region of interest" description="Disordered" evidence="6">
    <location>
        <begin position="506"/>
        <end position="529"/>
    </location>
</feature>
<feature type="region of interest" description="Disordered" evidence="6">
    <location>
        <begin position="418"/>
        <end position="486"/>
    </location>
</feature>
<feature type="domain" description="Rhodopsin" evidence="8">
    <location>
        <begin position="79"/>
        <end position="323"/>
    </location>
</feature>
<dbReference type="InterPro" id="IPR052337">
    <property type="entry name" value="SAT4-like"/>
</dbReference>
<feature type="transmembrane region" description="Helical" evidence="7">
    <location>
        <begin position="261"/>
        <end position="279"/>
    </location>
</feature>
<dbReference type="OrthoDB" id="4682787at2759"/>
<sequence length="529" mass="58752">MAPIADAIFAREDPAKLAAALGIPPNVDPRPILLALPGMMGDAVPPGADRTMTVDSPDQNWFLIVAILCIAFAGIFLIVRVYTKLAIVRSFELADYFLFMTFPLILAEVGIGYQMVKWGSGVHQWQVTNDQLFHQLYWANLGQIVYCPLSFFVKMAILVQYLRLFAPSRSVNRAMFFGAWGTIISCIILYTVLIFWTAFYCHPRKAIWDKLTPDAKCSDVNDITLAQGAFNMASDIIILVLPTSGLWSLNVPLGRKIAVTLLFATGLLACIASAMRIVFTVKIAPVITQADVSHNALFIGLWTETECTLGFVVACALCLPKLIQAKGKKLKRAISKASSPFNSLRSGLSNMSRSGTFNLSRGEKSRNNTMNNSRNDTMQSTSRNSTQMPQPPNQFVEMNQLQQSPPSMSEEFDLPREHRYTHLGPPSSGSSMYSQSMGPQSAAPTPGISRDNSTKTVPKPLNVPLASSSDIHESIRSPTNRITRDYMSPEQLREEIQTLQAFKFDPSKQSMESLAQRRRSIPFQHYHEQ</sequence>
<evidence type="ECO:0000256" key="1">
    <source>
        <dbReference type="ARBA" id="ARBA00004141"/>
    </source>
</evidence>
<organism evidence="9 10">
    <name type="scientific">Paraphaeosphaeria sporulosa</name>
    <dbReference type="NCBI Taxonomy" id="1460663"/>
    <lineage>
        <taxon>Eukaryota</taxon>
        <taxon>Fungi</taxon>
        <taxon>Dikarya</taxon>
        <taxon>Ascomycota</taxon>
        <taxon>Pezizomycotina</taxon>
        <taxon>Dothideomycetes</taxon>
        <taxon>Pleosporomycetidae</taxon>
        <taxon>Pleosporales</taxon>
        <taxon>Massarineae</taxon>
        <taxon>Didymosphaeriaceae</taxon>
        <taxon>Paraphaeosphaeria</taxon>
    </lineage>
</organism>
<feature type="compositionally biased region" description="Low complexity" evidence="6">
    <location>
        <begin position="424"/>
        <end position="441"/>
    </location>
</feature>
<feature type="transmembrane region" description="Helical" evidence="7">
    <location>
        <begin position="61"/>
        <end position="82"/>
    </location>
</feature>
<feature type="region of interest" description="Disordered" evidence="6">
    <location>
        <begin position="345"/>
        <end position="393"/>
    </location>
</feature>
<dbReference type="STRING" id="1460663.A0A177CIF7"/>
<dbReference type="EMBL" id="KV441551">
    <property type="protein sequence ID" value="OAG07304.1"/>
    <property type="molecule type" value="Genomic_DNA"/>
</dbReference>
<feature type="transmembrane region" description="Helical" evidence="7">
    <location>
        <begin position="229"/>
        <end position="249"/>
    </location>
</feature>
<evidence type="ECO:0000313" key="10">
    <source>
        <dbReference type="Proteomes" id="UP000077069"/>
    </source>
</evidence>
<comment type="similarity">
    <text evidence="5">Belongs to the SAT4 family.</text>
</comment>
<dbReference type="InParanoid" id="A0A177CIF7"/>
<gene>
    <name evidence="9" type="ORF">CC84DRAFT_1258452</name>
</gene>
<evidence type="ECO:0000256" key="5">
    <source>
        <dbReference type="ARBA" id="ARBA00038359"/>
    </source>
</evidence>
<name>A0A177CIF7_9PLEO</name>
<dbReference type="PANTHER" id="PTHR33048">
    <property type="entry name" value="PTH11-LIKE INTEGRAL MEMBRANE PROTEIN (AFU_ORTHOLOGUE AFUA_5G11245)"/>
    <property type="match status" value="1"/>
</dbReference>
<dbReference type="RefSeq" id="XP_018037669.1">
    <property type="nucleotide sequence ID" value="XM_018184831.1"/>
</dbReference>
<evidence type="ECO:0000313" key="9">
    <source>
        <dbReference type="EMBL" id="OAG07304.1"/>
    </source>
</evidence>